<evidence type="ECO:0000256" key="1">
    <source>
        <dbReference type="SAM" id="Phobius"/>
    </source>
</evidence>
<protein>
    <submittedName>
        <fullName evidence="3">Uncharacterized protein</fullName>
    </submittedName>
</protein>
<feature type="transmembrane region" description="Helical" evidence="1">
    <location>
        <begin position="68"/>
        <end position="86"/>
    </location>
</feature>
<dbReference type="KEGG" id="suam:BOO69_08315"/>
<accession>A0A1J0WGF5</accession>
<reference evidence="3 4" key="1">
    <citation type="submission" date="2016-11" db="EMBL/GenBank/DDBJ databases">
        <title>Complete genome sequence of Sulfitobacter sp. AM1-D1, a toxic bacteria associated with marine dinoflagellate Alexandrium minutum in East China Sea.</title>
        <authorList>
            <person name="Yang Q."/>
            <person name="Zhang X."/>
            <person name="Tian X."/>
        </authorList>
    </citation>
    <scope>NUCLEOTIDE SEQUENCE [LARGE SCALE GENOMIC DNA]</scope>
    <source>
        <strain evidence="3 4">AM1-D1</strain>
    </source>
</reference>
<evidence type="ECO:0000313" key="4">
    <source>
        <dbReference type="Proteomes" id="UP000181897"/>
    </source>
</evidence>
<dbReference type="Proteomes" id="UP000181897">
    <property type="component" value="Chromosome"/>
</dbReference>
<feature type="chain" id="PRO_5012768876" evidence="2">
    <location>
        <begin position="23"/>
        <end position="294"/>
    </location>
</feature>
<keyword evidence="4" id="KW-1185">Reference proteome</keyword>
<proteinExistence type="predicted"/>
<dbReference type="RefSeq" id="WP_071971751.1">
    <property type="nucleotide sequence ID" value="NZ_CP018076.1"/>
</dbReference>
<organism evidence="3 4">
    <name type="scientific">Sulfitobacter alexandrii</name>
    <dbReference type="NCBI Taxonomy" id="1917485"/>
    <lineage>
        <taxon>Bacteria</taxon>
        <taxon>Pseudomonadati</taxon>
        <taxon>Pseudomonadota</taxon>
        <taxon>Alphaproteobacteria</taxon>
        <taxon>Rhodobacterales</taxon>
        <taxon>Roseobacteraceae</taxon>
        <taxon>Sulfitobacter</taxon>
    </lineage>
</organism>
<name>A0A1J0WGF5_9RHOB</name>
<keyword evidence="1" id="KW-1133">Transmembrane helix</keyword>
<feature type="signal peptide" evidence="2">
    <location>
        <begin position="1"/>
        <end position="22"/>
    </location>
</feature>
<sequence length="294" mass="31480">MRRKVFVAVLMSSTFLSSPAAAMPQVAGFLLGAIGVQATALVGTFASGLLNAGFAAGATFGATAFGGFLVRTVVGLGLSALSAALAPKPSFPPPAARMANFAQPISYAEWVFGRVRKGGPLGFTGFHENRRYYVPIIAAHSTRGPVEHWLDENVVQVDAEIADQTESNILEPAKAAGFGRIDVFTGQGGQTADPGLQSAFPEITDAHDFAGLSGAYVWAKRPPGSQFSEVYPRGREWAYTPVWEGHDQILDPRDGQRQYTNNAALVLAFWITEVLGQGSIGMRWRSRRMSATSW</sequence>
<keyword evidence="1" id="KW-0812">Transmembrane</keyword>
<keyword evidence="2" id="KW-0732">Signal</keyword>
<dbReference type="EMBL" id="CP018076">
    <property type="protein sequence ID" value="APE43420.1"/>
    <property type="molecule type" value="Genomic_DNA"/>
</dbReference>
<evidence type="ECO:0000313" key="3">
    <source>
        <dbReference type="EMBL" id="APE43420.1"/>
    </source>
</evidence>
<keyword evidence="1" id="KW-0472">Membrane</keyword>
<feature type="transmembrane region" description="Helical" evidence="1">
    <location>
        <begin position="34"/>
        <end position="56"/>
    </location>
</feature>
<gene>
    <name evidence="3" type="ORF">BOO69_08315</name>
</gene>
<dbReference type="AlphaFoldDB" id="A0A1J0WGF5"/>
<dbReference type="STRING" id="1917485.BOO69_08315"/>
<evidence type="ECO:0000256" key="2">
    <source>
        <dbReference type="SAM" id="SignalP"/>
    </source>
</evidence>